<proteinExistence type="predicted"/>
<evidence type="ECO:0000313" key="1">
    <source>
        <dbReference type="EMBL" id="GAA5798687.1"/>
    </source>
</evidence>
<gene>
    <name evidence="1" type="ORF">HPULCUR_004092</name>
</gene>
<organism evidence="1 2">
    <name type="scientific">Helicostylum pulchrum</name>
    <dbReference type="NCBI Taxonomy" id="562976"/>
    <lineage>
        <taxon>Eukaryota</taxon>
        <taxon>Fungi</taxon>
        <taxon>Fungi incertae sedis</taxon>
        <taxon>Mucoromycota</taxon>
        <taxon>Mucoromycotina</taxon>
        <taxon>Mucoromycetes</taxon>
        <taxon>Mucorales</taxon>
        <taxon>Mucorineae</taxon>
        <taxon>Mucoraceae</taxon>
        <taxon>Helicostylum</taxon>
    </lineage>
</organism>
<evidence type="ECO:0000313" key="2">
    <source>
        <dbReference type="Proteomes" id="UP001476247"/>
    </source>
</evidence>
<comment type="caution">
    <text evidence="1">The sequence shown here is derived from an EMBL/GenBank/DDBJ whole genome shotgun (WGS) entry which is preliminary data.</text>
</comment>
<protein>
    <submittedName>
        <fullName evidence="1">Uncharacterized protein</fullName>
    </submittedName>
</protein>
<dbReference type="EMBL" id="BAABUJ010000010">
    <property type="protein sequence ID" value="GAA5798687.1"/>
    <property type="molecule type" value="Genomic_DNA"/>
</dbReference>
<keyword evidence="2" id="KW-1185">Reference proteome</keyword>
<sequence length="250" mass="29189">MGEYDNSYITYDKQKLGVLSWGRKCDNEDGDTVQIDISGEKLHQLFKKGKDSWNEDDLFFLKAVSDFLRLSVEKWMKEENKDIKQIKDTDALHYVVVVPSEWEEEIREVLVRPIFVRANLVSKEDNRDRLLFCTDIESIYYYIIQYQYSNDLKLSRNTIIDRIIVVEENKVLIKLNLILIGNPLFDFSSSLLFPKLVASNSSFLTTNDVKNGIKEFIKIKFSFDAQEETIQNIIEEIPTGSFFEIVSILI</sequence>
<dbReference type="Proteomes" id="UP001476247">
    <property type="component" value="Unassembled WGS sequence"/>
</dbReference>
<accession>A0ABP9XV68</accession>
<reference evidence="1 2" key="1">
    <citation type="submission" date="2024-04" db="EMBL/GenBank/DDBJ databases">
        <title>genome sequences of Mucor flavus KT1a and Helicostylum pulchrum KT1b strains isolation_sourced from the surface of a dry-aged beef.</title>
        <authorList>
            <person name="Toyotome T."/>
            <person name="Hosono M."/>
            <person name="Torimaru M."/>
            <person name="Fukuda K."/>
            <person name="Mikami N."/>
        </authorList>
    </citation>
    <scope>NUCLEOTIDE SEQUENCE [LARGE SCALE GENOMIC DNA]</scope>
    <source>
        <strain evidence="1 2">KT1b</strain>
    </source>
</reference>
<name>A0ABP9XV68_9FUNG</name>